<keyword evidence="4" id="KW-1185">Reference proteome</keyword>
<reference evidence="3 4" key="1">
    <citation type="submission" date="2021-01" db="EMBL/GenBank/DDBJ databases">
        <title>Genomic Encyclopedia of Type Strains, Phase IV (KMG-IV): sequencing the most valuable type-strain genomes for metagenomic binning, comparative biology and taxonomic classification.</title>
        <authorList>
            <person name="Goeker M."/>
        </authorList>
    </citation>
    <scope>NUCLEOTIDE SEQUENCE [LARGE SCALE GENOMIC DNA]</scope>
    <source>
        <strain evidence="3 4">DSM 27513</strain>
    </source>
</reference>
<dbReference type="CDD" id="cd07534">
    <property type="entry name" value="HAD_CAP"/>
    <property type="match status" value="1"/>
</dbReference>
<dbReference type="SFLD" id="SFLDG01125">
    <property type="entry name" value="C1.1:_Acid_Phosphatase_Like"/>
    <property type="match status" value="1"/>
</dbReference>
<evidence type="ECO:0000313" key="4">
    <source>
        <dbReference type="Proteomes" id="UP000809081"/>
    </source>
</evidence>
<dbReference type="PANTHER" id="PTHR31284:SF10">
    <property type="entry name" value="ACID PHOSPHATASE-LIKE PROTEIN"/>
    <property type="match status" value="1"/>
</dbReference>
<dbReference type="InterPro" id="IPR006423">
    <property type="entry name" value="Lipo_e_P4"/>
</dbReference>
<dbReference type="RefSeq" id="WP_205016197.1">
    <property type="nucleotide sequence ID" value="NZ_JAFBEI010000001.1"/>
</dbReference>
<dbReference type="EMBL" id="JAFBEI010000001">
    <property type="protein sequence ID" value="MBM7635241.1"/>
    <property type="molecule type" value="Genomic_DNA"/>
</dbReference>
<dbReference type="Pfam" id="PF03767">
    <property type="entry name" value="Acid_phosphat_B"/>
    <property type="match status" value="1"/>
</dbReference>
<gene>
    <name evidence="3" type="ORF">JOC31_000032</name>
</gene>
<dbReference type="NCBIfam" id="TIGR01533">
    <property type="entry name" value="lipo_e_P4"/>
    <property type="match status" value="1"/>
</dbReference>
<evidence type="ECO:0000313" key="3">
    <source>
        <dbReference type="EMBL" id="MBM7635241.1"/>
    </source>
</evidence>
<dbReference type="InterPro" id="IPR036412">
    <property type="entry name" value="HAD-like_sf"/>
</dbReference>
<accession>A0ABS2PJU2</accession>
<evidence type="ECO:0000256" key="2">
    <source>
        <dbReference type="SAM" id="SignalP"/>
    </source>
</evidence>
<feature type="chain" id="PRO_5046936307" evidence="2">
    <location>
        <begin position="21"/>
        <end position="283"/>
    </location>
</feature>
<dbReference type="InterPro" id="IPR005519">
    <property type="entry name" value="Acid_phosphat_B-like"/>
</dbReference>
<dbReference type="PIRSF" id="PIRSF019271">
    <property type="entry name" value="Acid_Ptase_C"/>
    <property type="match status" value="1"/>
</dbReference>
<organism evidence="3 4">
    <name type="scientific">Streptococcus saliviloxodontae</name>
    <dbReference type="NCBI Taxonomy" id="1349416"/>
    <lineage>
        <taxon>Bacteria</taxon>
        <taxon>Bacillati</taxon>
        <taxon>Bacillota</taxon>
        <taxon>Bacilli</taxon>
        <taxon>Lactobacillales</taxon>
        <taxon>Streptococcaceae</taxon>
        <taxon>Streptococcus</taxon>
    </lineage>
</organism>
<dbReference type="SUPFAM" id="SSF56784">
    <property type="entry name" value="HAD-like"/>
    <property type="match status" value="1"/>
</dbReference>
<name>A0ABS2PJU2_9STRE</name>
<protein>
    <submittedName>
        <fullName evidence="3">5'-nucleotidase (Lipoprotein e(P4) family)</fullName>
    </submittedName>
</protein>
<dbReference type="Gene3D" id="3.40.50.1000">
    <property type="entry name" value="HAD superfamily/HAD-like"/>
    <property type="match status" value="1"/>
</dbReference>
<dbReference type="PROSITE" id="PS51257">
    <property type="entry name" value="PROKAR_LIPOPROTEIN"/>
    <property type="match status" value="1"/>
</dbReference>
<dbReference type="PANTHER" id="PTHR31284">
    <property type="entry name" value="ACID PHOSPHATASE-LIKE PROTEIN"/>
    <property type="match status" value="1"/>
</dbReference>
<sequence length="283" mass="31599">MKIRNFIALTVVTTSLVVLGACSTNSSSSTASKTQSSADKATMTYDKLSSDENTMSALWYQTSEEAKAIYLQGYSLGKLRLESWLSKASDKPYSIVLDLDETVLDNSPYQSQNVIDGSSFNASEWDEWVQKKEAKPLPGAKDFLNYANDNGVQIYYISDRTSSQVKATEENLKEQGLPVQGEDHLLFYEDGMTSKESRRQKVQESTNLILLFGDNLVDFADFSKTSTKDREQLFDSLQGEFGDKFIIFANPMYGSWETALYNGKSLDSKGKVSARHDALVGYK</sequence>
<proteinExistence type="predicted"/>
<comment type="caution">
    <text evidence="3">The sequence shown here is derived from an EMBL/GenBank/DDBJ whole genome shotgun (WGS) entry which is preliminary data.</text>
</comment>
<dbReference type="SFLD" id="SFLDS00003">
    <property type="entry name" value="Haloacid_Dehalogenase"/>
    <property type="match status" value="1"/>
</dbReference>
<feature type="signal peptide" evidence="2">
    <location>
        <begin position="1"/>
        <end position="20"/>
    </location>
</feature>
<dbReference type="InterPro" id="IPR023214">
    <property type="entry name" value="HAD_sf"/>
</dbReference>
<keyword evidence="1 2" id="KW-0732">Signal</keyword>
<dbReference type="Proteomes" id="UP000809081">
    <property type="component" value="Unassembled WGS sequence"/>
</dbReference>
<evidence type="ECO:0000256" key="1">
    <source>
        <dbReference type="ARBA" id="ARBA00022729"/>
    </source>
</evidence>